<feature type="active site" description="Proton acceptor" evidence="17">
    <location>
        <position position="153"/>
    </location>
</feature>
<organism evidence="22 23">
    <name type="scientific">Litorimonas cladophorae</name>
    <dbReference type="NCBI Taxonomy" id="1220491"/>
    <lineage>
        <taxon>Bacteria</taxon>
        <taxon>Pseudomonadati</taxon>
        <taxon>Pseudomonadota</taxon>
        <taxon>Alphaproteobacteria</taxon>
        <taxon>Maricaulales</taxon>
        <taxon>Robiginitomaculaceae</taxon>
    </lineage>
</organism>
<evidence type="ECO:0000256" key="6">
    <source>
        <dbReference type="ARBA" id="ARBA00022705"/>
    </source>
</evidence>
<dbReference type="EMBL" id="BMYV01000002">
    <property type="protein sequence ID" value="GGX67277.1"/>
    <property type="molecule type" value="Genomic_DNA"/>
</dbReference>
<dbReference type="AlphaFoldDB" id="A0A918KN46"/>
<keyword evidence="11 19" id="KW-0460">Magnesium</keyword>
<dbReference type="InterPro" id="IPR036397">
    <property type="entry name" value="RNaseH_sf"/>
</dbReference>
<evidence type="ECO:0000313" key="23">
    <source>
        <dbReference type="Proteomes" id="UP000600865"/>
    </source>
</evidence>
<evidence type="ECO:0000256" key="16">
    <source>
        <dbReference type="ARBA" id="ARBA00049244"/>
    </source>
</evidence>
<evidence type="ECO:0000256" key="7">
    <source>
        <dbReference type="ARBA" id="ARBA00022722"/>
    </source>
</evidence>
<feature type="binding site" evidence="19">
    <location>
        <position position="10"/>
    </location>
    <ligand>
        <name>a divalent metal cation</name>
        <dbReference type="ChEBI" id="CHEBI:60240"/>
        <label>1</label>
        <note>catalytic</note>
    </ligand>
</feature>
<evidence type="ECO:0000256" key="10">
    <source>
        <dbReference type="ARBA" id="ARBA00022839"/>
    </source>
</evidence>
<feature type="binding site" evidence="18">
    <location>
        <position position="10"/>
    </location>
    <ligand>
        <name>substrate</name>
    </ligand>
</feature>
<dbReference type="NCBIfam" id="TIGR00573">
    <property type="entry name" value="dnaq"/>
    <property type="match status" value="1"/>
</dbReference>
<comment type="subunit">
    <text evidence="15 20">DNA polymerase III contains a core (composed of alpha, epsilon and theta chains) that associates with a tau subunit. This core dimerizes to form the POLIII' complex. PolIII' associates with the gamma complex (composed of gamma, delta, delta', psi and chi chains) and with the beta chain to form the complete DNA polymerase III complex.</text>
</comment>
<dbReference type="GO" id="GO:0005829">
    <property type="term" value="C:cytosol"/>
    <property type="evidence" value="ECO:0007669"/>
    <property type="project" value="TreeGrafter"/>
</dbReference>
<keyword evidence="4 20" id="KW-0808">Transferase</keyword>
<dbReference type="InterPro" id="IPR006054">
    <property type="entry name" value="DnaQ"/>
</dbReference>
<dbReference type="NCBIfam" id="NF004316">
    <property type="entry name" value="PRK05711.1"/>
    <property type="match status" value="1"/>
</dbReference>
<dbReference type="NCBIfam" id="TIGR01406">
    <property type="entry name" value="dnaQ_proteo"/>
    <property type="match status" value="1"/>
</dbReference>
<dbReference type="Gene3D" id="3.30.420.10">
    <property type="entry name" value="Ribonuclease H-like superfamily/Ribonuclease H"/>
    <property type="match status" value="1"/>
</dbReference>
<evidence type="ECO:0000256" key="19">
    <source>
        <dbReference type="PIRSR" id="PIRSR606309-3"/>
    </source>
</evidence>
<keyword evidence="6 20" id="KW-0235">DNA replication</keyword>
<sequence length="239" mass="26421">MDGIREIVFDTETTGFHARDDDRITEIGCIEIVDLLPTGRQFHTYCDPLRDVPPKVVEITGLTTEFLRGKPLFKDIADDFLEFVGDATMIAHNAQFDIGFINAELERAGRDPLPQSRFKDTLAMAHAKFPGSPATLDALCKRFDISLSARDKHGAIIDSELLAAVYLELSGGRAMSLGLDKVPEETENESGFPTARRRPSPVLISPTATETEAHKAFVGALKGDVVWDKLWARRARGRP</sequence>
<keyword evidence="10 20" id="KW-0269">Exonuclease</keyword>
<keyword evidence="7 20" id="KW-0540">Nuclease</keyword>
<evidence type="ECO:0000256" key="12">
    <source>
        <dbReference type="ARBA" id="ARBA00022932"/>
    </source>
</evidence>
<gene>
    <name evidence="20 22" type="primary">dnaQ</name>
    <name evidence="22" type="ORF">GCM10011309_16180</name>
</gene>
<dbReference type="CDD" id="cd06131">
    <property type="entry name" value="DNA_pol_III_epsilon_Ecoli_like"/>
    <property type="match status" value="1"/>
</dbReference>
<keyword evidence="12 20" id="KW-0239">DNA-directed DNA polymerase</keyword>
<dbReference type="InterPro" id="IPR012337">
    <property type="entry name" value="RNaseH-like_sf"/>
</dbReference>
<evidence type="ECO:0000256" key="1">
    <source>
        <dbReference type="ARBA" id="ARBA00001936"/>
    </source>
</evidence>
<feature type="binding site" evidence="19">
    <location>
        <position position="12"/>
    </location>
    <ligand>
        <name>a divalent metal cation</name>
        <dbReference type="ChEBI" id="CHEBI:60240"/>
        <label>1</label>
        <note>catalytic</note>
    </ligand>
</feature>
<evidence type="ECO:0000259" key="21">
    <source>
        <dbReference type="SMART" id="SM00479"/>
    </source>
</evidence>
<evidence type="ECO:0000256" key="2">
    <source>
        <dbReference type="ARBA" id="ARBA00012417"/>
    </source>
</evidence>
<evidence type="ECO:0000256" key="17">
    <source>
        <dbReference type="PIRSR" id="PIRSR606309-1"/>
    </source>
</evidence>
<dbReference type="InterPro" id="IPR006309">
    <property type="entry name" value="DnaQ_proteo"/>
</dbReference>
<evidence type="ECO:0000256" key="4">
    <source>
        <dbReference type="ARBA" id="ARBA00022679"/>
    </source>
</evidence>
<protein>
    <recommendedName>
        <fullName evidence="3 20">DNA polymerase III subunit epsilon</fullName>
        <ecNumber evidence="2 20">2.7.7.7</ecNumber>
    </recommendedName>
</protein>
<feature type="binding site" evidence="18">
    <location>
        <position position="158"/>
    </location>
    <ligand>
        <name>substrate</name>
    </ligand>
</feature>
<reference evidence="22 23" key="1">
    <citation type="journal article" date="2014" name="Int. J. Syst. Evol. Microbiol.">
        <title>Complete genome sequence of Corynebacterium casei LMG S-19264T (=DSM 44701T), isolated from a smear-ripened cheese.</title>
        <authorList>
            <consortium name="US DOE Joint Genome Institute (JGI-PGF)"/>
            <person name="Walter F."/>
            <person name="Albersmeier A."/>
            <person name="Kalinowski J."/>
            <person name="Ruckert C."/>
        </authorList>
    </citation>
    <scope>NUCLEOTIDE SEQUENCE [LARGE SCALE GENOMIC DNA]</scope>
    <source>
        <strain evidence="22 23">KCTC 23968</strain>
    </source>
</reference>
<feature type="binding site" evidence="19">
    <location>
        <position position="158"/>
    </location>
    <ligand>
        <name>a divalent metal cation</name>
        <dbReference type="ChEBI" id="CHEBI:60240"/>
        <label>1</label>
        <note>catalytic</note>
    </ligand>
</feature>
<dbReference type="InterPro" id="IPR013520">
    <property type="entry name" value="Ribonucl_H"/>
</dbReference>
<evidence type="ECO:0000256" key="14">
    <source>
        <dbReference type="ARBA" id="ARBA00025483"/>
    </source>
</evidence>
<dbReference type="GO" id="GO:0045004">
    <property type="term" value="P:DNA replication proofreading"/>
    <property type="evidence" value="ECO:0007669"/>
    <property type="project" value="TreeGrafter"/>
</dbReference>
<dbReference type="SUPFAM" id="SSF53098">
    <property type="entry name" value="Ribonuclease H-like"/>
    <property type="match status" value="1"/>
</dbReference>
<keyword evidence="5 20" id="KW-0548">Nucleotidyltransferase</keyword>
<feature type="domain" description="Exonuclease" evidence="21">
    <location>
        <begin position="5"/>
        <end position="175"/>
    </location>
</feature>
<comment type="cofactor">
    <cofactor evidence="1 20">
        <name>Mn(2+)</name>
        <dbReference type="ChEBI" id="CHEBI:29035"/>
    </cofactor>
</comment>
<evidence type="ECO:0000313" key="22">
    <source>
        <dbReference type="EMBL" id="GGX67277.1"/>
    </source>
</evidence>
<keyword evidence="9 20" id="KW-0378">Hydrolase</keyword>
<evidence type="ECO:0000256" key="18">
    <source>
        <dbReference type="PIRSR" id="PIRSR606309-2"/>
    </source>
</evidence>
<dbReference type="GO" id="GO:0008408">
    <property type="term" value="F:3'-5' exonuclease activity"/>
    <property type="evidence" value="ECO:0007669"/>
    <property type="project" value="TreeGrafter"/>
</dbReference>
<feature type="binding site" evidence="18">
    <location>
        <position position="12"/>
    </location>
    <ligand>
        <name>substrate</name>
    </ligand>
</feature>
<proteinExistence type="predicted"/>
<evidence type="ECO:0000256" key="5">
    <source>
        <dbReference type="ARBA" id="ARBA00022695"/>
    </source>
</evidence>
<dbReference type="EC" id="2.7.7.7" evidence="2 20"/>
<evidence type="ECO:0000256" key="9">
    <source>
        <dbReference type="ARBA" id="ARBA00022801"/>
    </source>
</evidence>
<dbReference type="PANTHER" id="PTHR30231:SF41">
    <property type="entry name" value="DNA POLYMERASE III SUBUNIT EPSILON"/>
    <property type="match status" value="1"/>
</dbReference>
<evidence type="ECO:0000256" key="8">
    <source>
        <dbReference type="ARBA" id="ARBA00022723"/>
    </source>
</evidence>
<evidence type="ECO:0000256" key="13">
    <source>
        <dbReference type="ARBA" id="ARBA00023211"/>
    </source>
</evidence>
<comment type="catalytic activity">
    <reaction evidence="16 20">
        <text>DNA(n) + a 2'-deoxyribonucleoside 5'-triphosphate = DNA(n+1) + diphosphate</text>
        <dbReference type="Rhea" id="RHEA:22508"/>
        <dbReference type="Rhea" id="RHEA-COMP:17339"/>
        <dbReference type="Rhea" id="RHEA-COMP:17340"/>
        <dbReference type="ChEBI" id="CHEBI:33019"/>
        <dbReference type="ChEBI" id="CHEBI:61560"/>
        <dbReference type="ChEBI" id="CHEBI:173112"/>
        <dbReference type="EC" id="2.7.7.7"/>
    </reaction>
</comment>
<dbReference type="RefSeq" id="WP_189584118.1">
    <property type="nucleotide sequence ID" value="NZ_BMYV01000002.1"/>
</dbReference>
<name>A0A918KN46_9PROT</name>
<accession>A0A918KN46</accession>
<keyword evidence="23" id="KW-1185">Reference proteome</keyword>
<dbReference type="PANTHER" id="PTHR30231">
    <property type="entry name" value="DNA POLYMERASE III SUBUNIT EPSILON"/>
    <property type="match status" value="1"/>
</dbReference>
<comment type="cofactor">
    <cofactor evidence="19">
        <name>Mg(2+)</name>
        <dbReference type="ChEBI" id="CHEBI:18420"/>
    </cofactor>
    <cofactor evidence="19">
        <name>Mn(2+)</name>
        <dbReference type="ChEBI" id="CHEBI:29035"/>
    </cofactor>
    <text evidence="19">Binds 2 divalent metal cations. Magnesium or manganese.</text>
</comment>
<dbReference type="Proteomes" id="UP000600865">
    <property type="component" value="Unassembled WGS sequence"/>
</dbReference>
<keyword evidence="8 19" id="KW-0479">Metal-binding</keyword>
<dbReference type="GO" id="GO:0046872">
    <property type="term" value="F:metal ion binding"/>
    <property type="evidence" value="ECO:0007669"/>
    <property type="project" value="UniProtKB-KW"/>
</dbReference>
<evidence type="ECO:0000256" key="3">
    <source>
        <dbReference type="ARBA" id="ARBA00020352"/>
    </source>
</evidence>
<comment type="caution">
    <text evidence="22">The sequence shown here is derived from an EMBL/GenBank/DDBJ whole genome shotgun (WGS) entry which is preliminary data.</text>
</comment>
<dbReference type="FunFam" id="3.30.420.10:FF:000012">
    <property type="entry name" value="DNA polymerase III subunit epsilon"/>
    <property type="match status" value="1"/>
</dbReference>
<dbReference type="GO" id="GO:0003887">
    <property type="term" value="F:DNA-directed DNA polymerase activity"/>
    <property type="evidence" value="ECO:0007669"/>
    <property type="project" value="UniProtKB-KW"/>
</dbReference>
<keyword evidence="13 19" id="KW-0464">Manganese</keyword>
<evidence type="ECO:0000256" key="20">
    <source>
        <dbReference type="RuleBase" id="RU364087"/>
    </source>
</evidence>
<evidence type="ECO:0000256" key="15">
    <source>
        <dbReference type="ARBA" id="ARBA00026073"/>
    </source>
</evidence>
<dbReference type="SMART" id="SM00479">
    <property type="entry name" value="EXOIII"/>
    <property type="match status" value="1"/>
</dbReference>
<comment type="function">
    <text evidence="14 20">DNA polymerase III is a complex, multichain enzyme responsible for most of the replicative synthesis in bacteria. The epsilon subunit contain the editing function and is a proofreading 3'-5' exonuclease.</text>
</comment>
<dbReference type="Pfam" id="PF00929">
    <property type="entry name" value="RNase_T"/>
    <property type="match status" value="1"/>
</dbReference>
<evidence type="ECO:0000256" key="11">
    <source>
        <dbReference type="ARBA" id="ARBA00022842"/>
    </source>
</evidence>
<dbReference type="GO" id="GO:0003677">
    <property type="term" value="F:DNA binding"/>
    <property type="evidence" value="ECO:0007669"/>
    <property type="project" value="InterPro"/>
</dbReference>